<evidence type="ECO:0000256" key="2">
    <source>
        <dbReference type="ARBA" id="ARBA00022679"/>
    </source>
</evidence>
<protein>
    <recommendedName>
        <fullName evidence="1">non-specific protein-tyrosine kinase</fullName>
        <ecNumber evidence="1">2.7.10.2</ecNumber>
    </recommendedName>
</protein>
<dbReference type="EC" id="2.7.10.2" evidence="1"/>
<evidence type="ECO:0000259" key="8">
    <source>
        <dbReference type="PROSITE" id="PS50011"/>
    </source>
</evidence>
<sequence length="830" mass="91580">MANPTSFLQEAAIMTKMRHENVVRLFGVVLDTKSVMLISELAPCGSLLECLQKSALRDSFPVDNLCDFALQIAKGMQYLSSQRLIHRDLAARNVLVFSSSKVKISDFGLSRSLGVGEDYYRSEFNPTMKLPIAWCAPECINFLRFTSASDVWSYAVTLWEMFSYGQMPWNGYSGSQILHAIDTLRQKLECPESCPSDFYRIMCQCWSHEPERRPSFDDLVQNLPDVSPQLLVTVSECKNGHRDELQYSKNEVIILLDRCPSSVPNGEYWRGALRSGQTGLFKPSETVAYLGAENPAPSLDSKLLKSPANVKKSSKSASKLPPEKKKLLISEPQGEVLHTCHVGIDGKSFGLLQVDKNELAKALPPTINIPNGTISNSKTSPKSTASNDSSSLIIATAPPRPAPRKVHNVPTPTVSPFPTEAPGQIRQISSERSFKPPPPPPPSTSPPLPAPALPPKPAARVQPTHKTMSQVENFVNPPLPRRTLSTNAGEDFARRKELLADLARNRTSDLVTMSDTSAESSLSTAETMLDNVLRELQQDITDFSFSSVDSSMETSDKKPLLSPTDIKYRSNGKNSALIDLDSVVRIMTPEEAERWDRRSDAEHKRADRKLEAERGVEIKTFQKLASKNLELEQEDSLDSSTASIPSSSGNFSNQLVFKTPEWTPEAQEAYKLLVQCGDRLKSTSPIPESLMTRSMTHNSTSSLPTRNTHSLVSTSSTDTETTVISSRPKHEPSAPPKSASSTMEKEDWPPRLDELDYVNVSGSNGSVIEERKDKAPPQVPPKPKLRQPIQATAQNNSSPTDEFSSGGGFVPTVTSTTLFSNYKKDEIVRF</sequence>
<feature type="compositionally biased region" description="Polar residues" evidence="7">
    <location>
        <begin position="368"/>
        <end position="393"/>
    </location>
</feature>
<keyword evidence="9" id="KW-1185">Reference proteome</keyword>
<evidence type="ECO:0000256" key="6">
    <source>
        <dbReference type="ARBA" id="ARBA00023137"/>
    </source>
</evidence>
<dbReference type="InterPro" id="IPR008266">
    <property type="entry name" value="Tyr_kinase_AS"/>
</dbReference>
<dbReference type="GO" id="GO:0005524">
    <property type="term" value="F:ATP binding"/>
    <property type="evidence" value="ECO:0007669"/>
    <property type="project" value="UniProtKB-KW"/>
</dbReference>
<dbReference type="InterPro" id="IPR011009">
    <property type="entry name" value="Kinase-like_dom_sf"/>
</dbReference>
<keyword evidence="2" id="KW-0808">Transferase</keyword>
<keyword evidence="5" id="KW-0067">ATP-binding</keyword>
<dbReference type="SMART" id="SM00219">
    <property type="entry name" value="TyrKc"/>
    <property type="match status" value="1"/>
</dbReference>
<dbReference type="CDD" id="cd00174">
    <property type="entry name" value="SH3"/>
    <property type="match status" value="1"/>
</dbReference>
<feature type="compositionally biased region" description="Low complexity" evidence="7">
    <location>
        <begin position="713"/>
        <end position="726"/>
    </location>
</feature>
<dbReference type="AlphaFoldDB" id="A0A914EMP6"/>
<feature type="compositionally biased region" description="Basic and acidic residues" evidence="7">
    <location>
        <begin position="743"/>
        <end position="754"/>
    </location>
</feature>
<dbReference type="FunFam" id="1.10.510.10:FF:000521">
    <property type="entry name" value="Tyrosine-protein kinase pr2"/>
    <property type="match status" value="1"/>
</dbReference>
<evidence type="ECO:0000313" key="9">
    <source>
        <dbReference type="Proteomes" id="UP000887540"/>
    </source>
</evidence>
<keyword evidence="6" id="KW-0829">Tyrosine-protein kinase</keyword>
<keyword evidence="4" id="KW-0418">Kinase</keyword>
<dbReference type="Gene3D" id="3.30.200.20">
    <property type="entry name" value="Phosphorylase Kinase, domain 1"/>
    <property type="match status" value="1"/>
</dbReference>
<dbReference type="InterPro" id="IPR000719">
    <property type="entry name" value="Prot_kinase_dom"/>
</dbReference>
<dbReference type="SUPFAM" id="SSF56112">
    <property type="entry name" value="Protein kinase-like (PK-like)"/>
    <property type="match status" value="1"/>
</dbReference>
<accession>A0A914EMP6</accession>
<dbReference type="PROSITE" id="PS50011">
    <property type="entry name" value="PROTEIN_KINASE_DOM"/>
    <property type="match status" value="1"/>
</dbReference>
<dbReference type="InterPro" id="IPR050198">
    <property type="entry name" value="Non-receptor_tyrosine_kinases"/>
</dbReference>
<feature type="compositionally biased region" description="Low complexity" evidence="7">
    <location>
        <begin position="305"/>
        <end position="320"/>
    </location>
</feature>
<evidence type="ECO:0000313" key="10">
    <source>
        <dbReference type="WBParaSite" id="ACRNAN_scaffold932.g22123.t1"/>
    </source>
</evidence>
<feature type="region of interest" description="Disordered" evidence="7">
    <location>
        <begin position="364"/>
        <end position="465"/>
    </location>
</feature>
<keyword evidence="3" id="KW-0547">Nucleotide-binding</keyword>
<name>A0A914EMP6_9BILA</name>
<feature type="region of interest" description="Disordered" evidence="7">
    <location>
        <begin position="298"/>
        <end position="324"/>
    </location>
</feature>
<dbReference type="WBParaSite" id="ACRNAN_scaffold932.g22123.t1">
    <property type="protein sequence ID" value="ACRNAN_scaffold932.g22123.t1"/>
    <property type="gene ID" value="ACRNAN_scaffold932.g22123"/>
</dbReference>
<dbReference type="Gene3D" id="1.10.510.10">
    <property type="entry name" value="Transferase(Phosphotransferase) domain 1"/>
    <property type="match status" value="1"/>
</dbReference>
<dbReference type="PRINTS" id="PR00109">
    <property type="entry name" value="TYRKINASE"/>
</dbReference>
<feature type="region of interest" description="Disordered" evidence="7">
    <location>
        <begin position="683"/>
        <end position="810"/>
    </location>
</feature>
<feature type="compositionally biased region" description="Polar residues" evidence="7">
    <location>
        <begin position="789"/>
        <end position="803"/>
    </location>
</feature>
<feature type="compositionally biased region" description="Polar residues" evidence="7">
    <location>
        <begin position="683"/>
        <end position="712"/>
    </location>
</feature>
<organism evidence="9 10">
    <name type="scientific">Acrobeloides nanus</name>
    <dbReference type="NCBI Taxonomy" id="290746"/>
    <lineage>
        <taxon>Eukaryota</taxon>
        <taxon>Metazoa</taxon>
        <taxon>Ecdysozoa</taxon>
        <taxon>Nematoda</taxon>
        <taxon>Chromadorea</taxon>
        <taxon>Rhabditida</taxon>
        <taxon>Tylenchina</taxon>
        <taxon>Cephalobomorpha</taxon>
        <taxon>Cephaloboidea</taxon>
        <taxon>Cephalobidae</taxon>
        <taxon>Acrobeloides</taxon>
    </lineage>
</organism>
<dbReference type="Pfam" id="PF07714">
    <property type="entry name" value="PK_Tyr_Ser-Thr"/>
    <property type="match status" value="1"/>
</dbReference>
<dbReference type="InterPro" id="IPR001245">
    <property type="entry name" value="Ser-Thr/Tyr_kinase_cat_dom"/>
</dbReference>
<dbReference type="PANTHER" id="PTHR24418">
    <property type="entry name" value="TYROSINE-PROTEIN KINASE"/>
    <property type="match status" value="1"/>
</dbReference>
<dbReference type="GO" id="GO:0004715">
    <property type="term" value="F:non-membrane spanning protein tyrosine kinase activity"/>
    <property type="evidence" value="ECO:0007669"/>
    <property type="project" value="UniProtKB-EC"/>
</dbReference>
<proteinExistence type="predicted"/>
<reference evidence="10" key="1">
    <citation type="submission" date="2022-11" db="UniProtKB">
        <authorList>
            <consortium name="WormBaseParasite"/>
        </authorList>
    </citation>
    <scope>IDENTIFICATION</scope>
</reference>
<dbReference type="PROSITE" id="PS00109">
    <property type="entry name" value="PROTEIN_KINASE_TYR"/>
    <property type="match status" value="1"/>
</dbReference>
<evidence type="ECO:0000256" key="7">
    <source>
        <dbReference type="SAM" id="MobiDB-lite"/>
    </source>
</evidence>
<feature type="domain" description="Protein kinase" evidence="8">
    <location>
        <begin position="1"/>
        <end position="230"/>
    </location>
</feature>
<dbReference type="InterPro" id="IPR020635">
    <property type="entry name" value="Tyr_kinase_cat_dom"/>
</dbReference>
<evidence type="ECO:0000256" key="5">
    <source>
        <dbReference type="ARBA" id="ARBA00022840"/>
    </source>
</evidence>
<evidence type="ECO:0000256" key="3">
    <source>
        <dbReference type="ARBA" id="ARBA00022741"/>
    </source>
</evidence>
<feature type="compositionally biased region" description="Pro residues" evidence="7">
    <location>
        <begin position="435"/>
        <end position="457"/>
    </location>
</feature>
<evidence type="ECO:0000256" key="1">
    <source>
        <dbReference type="ARBA" id="ARBA00011903"/>
    </source>
</evidence>
<evidence type="ECO:0000256" key="4">
    <source>
        <dbReference type="ARBA" id="ARBA00022777"/>
    </source>
</evidence>
<dbReference type="Proteomes" id="UP000887540">
    <property type="component" value="Unplaced"/>
</dbReference>